<name>A0A8S3PNK0_MYTED</name>
<accession>A0A8S3PNK0</accession>
<proteinExistence type="predicted"/>
<dbReference type="AlphaFoldDB" id="A0A8S3PNK0"/>
<organism evidence="1 2">
    <name type="scientific">Mytilus edulis</name>
    <name type="common">Blue mussel</name>
    <dbReference type="NCBI Taxonomy" id="6550"/>
    <lineage>
        <taxon>Eukaryota</taxon>
        <taxon>Metazoa</taxon>
        <taxon>Spiralia</taxon>
        <taxon>Lophotrochozoa</taxon>
        <taxon>Mollusca</taxon>
        <taxon>Bivalvia</taxon>
        <taxon>Autobranchia</taxon>
        <taxon>Pteriomorphia</taxon>
        <taxon>Mytilida</taxon>
        <taxon>Mytiloidea</taxon>
        <taxon>Mytilidae</taxon>
        <taxon>Mytilinae</taxon>
        <taxon>Mytilus</taxon>
    </lineage>
</organism>
<protein>
    <submittedName>
        <fullName evidence="1">Uncharacterized protein</fullName>
    </submittedName>
</protein>
<reference evidence="1" key="1">
    <citation type="submission" date="2021-03" db="EMBL/GenBank/DDBJ databases">
        <authorList>
            <person name="Bekaert M."/>
        </authorList>
    </citation>
    <scope>NUCLEOTIDE SEQUENCE</scope>
</reference>
<dbReference type="Proteomes" id="UP000683360">
    <property type="component" value="Unassembled WGS sequence"/>
</dbReference>
<keyword evidence="2" id="KW-1185">Reference proteome</keyword>
<dbReference type="InterPro" id="IPR011042">
    <property type="entry name" value="6-blade_b-propeller_TolB-like"/>
</dbReference>
<gene>
    <name evidence="1" type="ORF">MEDL_931</name>
</gene>
<dbReference type="Gene3D" id="2.120.10.30">
    <property type="entry name" value="TolB, C-terminal domain"/>
    <property type="match status" value="1"/>
</dbReference>
<sequence length="254" mass="28615">MQVRKFYCGSKSVTRCTILHDRRMAFTAYDYKQLVIRKADGSPDFRIPLKESNAFDITIVKDATVAVSCGSCSGDRACIQIIDLNSREITKILNTTNRVYGIVYFDQSFVFCGYDTSGIYAFNVETEQQSKISCTIGVGLWSYVTYFNNKFYMTNERNHTVNHFDNKGSVIWAYEDDFNMMEPRGISVDNNGNVFVASAGSNNVTIISPDGSRAKEILDQNNGLNEPCALHYDRSTNQLLVANFKGMAFLFNAK</sequence>
<evidence type="ECO:0000313" key="1">
    <source>
        <dbReference type="EMBL" id="CAG2185333.1"/>
    </source>
</evidence>
<dbReference type="EMBL" id="CAJPWZ010000082">
    <property type="protein sequence ID" value="CAG2185333.1"/>
    <property type="molecule type" value="Genomic_DNA"/>
</dbReference>
<comment type="caution">
    <text evidence="1">The sequence shown here is derived from an EMBL/GenBank/DDBJ whole genome shotgun (WGS) entry which is preliminary data.</text>
</comment>
<dbReference type="SUPFAM" id="SSF63829">
    <property type="entry name" value="Calcium-dependent phosphotriesterase"/>
    <property type="match status" value="1"/>
</dbReference>
<evidence type="ECO:0000313" key="2">
    <source>
        <dbReference type="Proteomes" id="UP000683360"/>
    </source>
</evidence>